<sequence length="130" mass="14653">MYEELTLAEASALSLQNNHPHEVTHSPGTVKGAINVHAQTFFDQLPDFVAKYKDVPRVFFFCNSSSQSQTKIGRGPRCAMWYQDAMNEQGITTSKALILAGGIKGWVQQYKGDASLVDRYDEEFWKVEHP</sequence>
<protein>
    <recommendedName>
        <fullName evidence="1">Rhodanese domain-containing protein</fullName>
    </recommendedName>
</protein>
<evidence type="ECO:0000259" key="1">
    <source>
        <dbReference type="PROSITE" id="PS50206"/>
    </source>
</evidence>
<dbReference type="InterPro" id="IPR036873">
    <property type="entry name" value="Rhodanese-like_dom_sf"/>
</dbReference>
<proteinExistence type="predicted"/>
<dbReference type="PROSITE" id="PS50206">
    <property type="entry name" value="RHODANESE_3"/>
    <property type="match status" value="1"/>
</dbReference>
<dbReference type="InterPro" id="IPR001763">
    <property type="entry name" value="Rhodanese-like_dom"/>
</dbReference>
<dbReference type="SUPFAM" id="SSF52821">
    <property type="entry name" value="Rhodanese/Cell cycle control phosphatase"/>
    <property type="match status" value="1"/>
</dbReference>
<evidence type="ECO:0000313" key="3">
    <source>
        <dbReference type="Proteomes" id="UP000193642"/>
    </source>
</evidence>
<accession>A0A1Y2CNB9</accession>
<reference evidence="2 3" key="1">
    <citation type="submission" date="2016-07" db="EMBL/GenBank/DDBJ databases">
        <title>Pervasive Adenine N6-methylation of Active Genes in Fungi.</title>
        <authorList>
            <consortium name="DOE Joint Genome Institute"/>
            <person name="Mondo S.J."/>
            <person name="Dannebaum R.O."/>
            <person name="Kuo R.C."/>
            <person name="Labutti K."/>
            <person name="Haridas S."/>
            <person name="Kuo A."/>
            <person name="Salamov A."/>
            <person name="Ahrendt S.R."/>
            <person name="Lipzen A."/>
            <person name="Sullivan W."/>
            <person name="Andreopoulos W.B."/>
            <person name="Clum A."/>
            <person name="Lindquist E."/>
            <person name="Daum C."/>
            <person name="Ramamoorthy G.K."/>
            <person name="Gryganskyi A."/>
            <person name="Culley D."/>
            <person name="Magnuson J.K."/>
            <person name="James T.Y."/>
            <person name="O'Malley M.A."/>
            <person name="Stajich J.E."/>
            <person name="Spatafora J.W."/>
            <person name="Visel A."/>
            <person name="Grigoriev I.V."/>
        </authorList>
    </citation>
    <scope>NUCLEOTIDE SEQUENCE [LARGE SCALE GENOMIC DNA]</scope>
    <source>
        <strain evidence="2 3">JEL800</strain>
    </source>
</reference>
<evidence type="ECO:0000313" key="2">
    <source>
        <dbReference type="EMBL" id="ORY48521.1"/>
    </source>
</evidence>
<dbReference type="Proteomes" id="UP000193642">
    <property type="component" value="Unassembled WGS sequence"/>
</dbReference>
<keyword evidence="3" id="KW-1185">Reference proteome</keyword>
<dbReference type="OrthoDB" id="8300214at2759"/>
<name>A0A1Y2CNB9_9FUNG</name>
<dbReference type="Gene3D" id="3.40.250.10">
    <property type="entry name" value="Rhodanese-like domain"/>
    <property type="match status" value="1"/>
</dbReference>
<dbReference type="EMBL" id="MCGO01000011">
    <property type="protein sequence ID" value="ORY48521.1"/>
    <property type="molecule type" value="Genomic_DNA"/>
</dbReference>
<feature type="domain" description="Rhodanese" evidence="1">
    <location>
        <begin position="28"/>
        <end position="115"/>
    </location>
</feature>
<dbReference type="AlphaFoldDB" id="A0A1Y2CNB9"/>
<comment type="caution">
    <text evidence="2">The sequence shown here is derived from an EMBL/GenBank/DDBJ whole genome shotgun (WGS) entry which is preliminary data.</text>
</comment>
<organism evidence="2 3">
    <name type="scientific">Rhizoclosmatium globosum</name>
    <dbReference type="NCBI Taxonomy" id="329046"/>
    <lineage>
        <taxon>Eukaryota</taxon>
        <taxon>Fungi</taxon>
        <taxon>Fungi incertae sedis</taxon>
        <taxon>Chytridiomycota</taxon>
        <taxon>Chytridiomycota incertae sedis</taxon>
        <taxon>Chytridiomycetes</taxon>
        <taxon>Chytridiales</taxon>
        <taxon>Chytriomycetaceae</taxon>
        <taxon>Rhizoclosmatium</taxon>
    </lineage>
</organism>
<gene>
    <name evidence="2" type="ORF">BCR33DRAFT_695723</name>
</gene>